<comment type="caution">
    <text evidence="3">The sequence shown here is derived from an EMBL/GenBank/DDBJ whole genome shotgun (WGS) entry which is preliminary data.</text>
</comment>
<feature type="domain" description="FAD dependent oxidoreductase" evidence="2">
    <location>
        <begin position="5"/>
        <end position="371"/>
    </location>
</feature>
<proteinExistence type="predicted"/>
<dbReference type="InterPro" id="IPR036188">
    <property type="entry name" value="FAD/NAD-bd_sf"/>
</dbReference>
<dbReference type="OrthoDB" id="502939at2"/>
<dbReference type="Proteomes" id="UP000287247">
    <property type="component" value="Unassembled WGS sequence"/>
</dbReference>
<sequence>MTNYDWIVIGSGITGSALSYELIKKGLSVLLLEKDPKPDNATSYSYGGLAYASGTDKLSRQLCQEGIELHRHLSQELEADTEFREVDLCLTIASKNDPKTIAKNYDKFVIKPEILTVKEACELEPLLNPDAISGVLKLPNGHINPSKTNQAYQQAFLRLGGDIKFECVNTFIQQENEIQGVVTSQNQYYAKNTVICAGGLSCLLLKELGINLNLYFTHAQLIMTPPVDFKLSTMVMPGDLQRLNLEEKATNTDMITSWNNQSSELIADVIDPGIIQFLNGSLCLGQISQIITNPHTKSNSIESENRIRQEVCKIIPALENISGTWHNCLVAFTPNADFLVGQINELMGLYVFSGFTHTFVIAPPLARHFVSWVTGETNISALGINEHILHIK</sequence>
<reference evidence="4" key="1">
    <citation type="submission" date="2017-05" db="EMBL/GenBank/DDBJ databases">
        <title>Physiological properties and genetic analysis related to exopolysaccharide production of fresh-water unicellular cyanobacterium Aphanothece sacrum, Suizenji Nori, that has been cultured as a food source in Japan.</title>
        <authorList>
            <person name="Kanesaki Y."/>
            <person name="Yoshikawa S."/>
            <person name="Ohki K."/>
        </authorList>
    </citation>
    <scope>NUCLEOTIDE SEQUENCE [LARGE SCALE GENOMIC DNA]</scope>
    <source>
        <strain evidence="4">FPU1</strain>
    </source>
</reference>
<evidence type="ECO:0000313" key="4">
    <source>
        <dbReference type="Proteomes" id="UP000287247"/>
    </source>
</evidence>
<dbReference type="Gene3D" id="3.30.9.10">
    <property type="entry name" value="D-Amino Acid Oxidase, subunit A, domain 2"/>
    <property type="match status" value="1"/>
</dbReference>
<evidence type="ECO:0000259" key="2">
    <source>
        <dbReference type="Pfam" id="PF01266"/>
    </source>
</evidence>
<dbReference type="GO" id="GO:0005737">
    <property type="term" value="C:cytoplasm"/>
    <property type="evidence" value="ECO:0007669"/>
    <property type="project" value="TreeGrafter"/>
</dbReference>
<dbReference type="RefSeq" id="WP_124973546.1">
    <property type="nucleotide sequence ID" value="NZ_BDQK01000005.1"/>
</dbReference>
<dbReference type="PANTHER" id="PTHR13847">
    <property type="entry name" value="SARCOSINE DEHYDROGENASE-RELATED"/>
    <property type="match status" value="1"/>
</dbReference>
<dbReference type="GO" id="GO:0016491">
    <property type="term" value="F:oxidoreductase activity"/>
    <property type="evidence" value="ECO:0007669"/>
    <property type="project" value="UniProtKB-KW"/>
</dbReference>
<evidence type="ECO:0000313" key="3">
    <source>
        <dbReference type="EMBL" id="GBF80080.1"/>
    </source>
</evidence>
<gene>
    <name evidence="3" type="ORF">AsFPU1_1481</name>
</gene>
<dbReference type="AlphaFoldDB" id="A0A401IFW9"/>
<keyword evidence="1" id="KW-0560">Oxidoreductase</keyword>
<dbReference type="Gene3D" id="3.50.50.60">
    <property type="entry name" value="FAD/NAD(P)-binding domain"/>
    <property type="match status" value="1"/>
</dbReference>
<dbReference type="Pfam" id="PF01266">
    <property type="entry name" value="DAO"/>
    <property type="match status" value="1"/>
</dbReference>
<keyword evidence="4" id="KW-1185">Reference proteome</keyword>
<dbReference type="SUPFAM" id="SSF51905">
    <property type="entry name" value="FAD/NAD(P)-binding domain"/>
    <property type="match status" value="1"/>
</dbReference>
<accession>A0A401IFW9</accession>
<dbReference type="InterPro" id="IPR006076">
    <property type="entry name" value="FAD-dep_OxRdtase"/>
</dbReference>
<organism evidence="3 4">
    <name type="scientific">Aphanothece sacrum FPU1</name>
    <dbReference type="NCBI Taxonomy" id="1920663"/>
    <lineage>
        <taxon>Bacteria</taxon>
        <taxon>Bacillati</taxon>
        <taxon>Cyanobacteriota</taxon>
        <taxon>Cyanophyceae</taxon>
        <taxon>Oscillatoriophycideae</taxon>
        <taxon>Chroococcales</taxon>
        <taxon>Aphanothecaceae</taxon>
        <taxon>Aphanothece</taxon>
    </lineage>
</organism>
<dbReference type="EMBL" id="BDQK01000005">
    <property type="protein sequence ID" value="GBF80080.1"/>
    <property type="molecule type" value="Genomic_DNA"/>
</dbReference>
<name>A0A401IFW9_APHSA</name>
<protein>
    <recommendedName>
        <fullName evidence="2">FAD dependent oxidoreductase domain-containing protein</fullName>
    </recommendedName>
</protein>
<dbReference type="PANTHER" id="PTHR13847:SF287">
    <property type="entry name" value="FAD-DEPENDENT OXIDOREDUCTASE DOMAIN-CONTAINING PROTEIN 1"/>
    <property type="match status" value="1"/>
</dbReference>
<evidence type="ECO:0000256" key="1">
    <source>
        <dbReference type="ARBA" id="ARBA00023002"/>
    </source>
</evidence>